<organism evidence="1">
    <name type="scientific">Sesamum latifolium</name>
    <dbReference type="NCBI Taxonomy" id="2727402"/>
    <lineage>
        <taxon>Eukaryota</taxon>
        <taxon>Viridiplantae</taxon>
        <taxon>Streptophyta</taxon>
        <taxon>Embryophyta</taxon>
        <taxon>Tracheophyta</taxon>
        <taxon>Spermatophyta</taxon>
        <taxon>Magnoliopsida</taxon>
        <taxon>eudicotyledons</taxon>
        <taxon>Gunneridae</taxon>
        <taxon>Pentapetalae</taxon>
        <taxon>asterids</taxon>
        <taxon>lamiids</taxon>
        <taxon>Lamiales</taxon>
        <taxon>Pedaliaceae</taxon>
        <taxon>Sesamum</taxon>
    </lineage>
</organism>
<dbReference type="AlphaFoldDB" id="A0AAW2WFN3"/>
<evidence type="ECO:0000313" key="1">
    <source>
        <dbReference type="EMBL" id="KAL0440061.1"/>
    </source>
</evidence>
<reference evidence="1" key="2">
    <citation type="journal article" date="2024" name="Plant">
        <title>Genomic evolution and insights into agronomic trait innovations of Sesamum species.</title>
        <authorList>
            <person name="Miao H."/>
            <person name="Wang L."/>
            <person name="Qu L."/>
            <person name="Liu H."/>
            <person name="Sun Y."/>
            <person name="Le M."/>
            <person name="Wang Q."/>
            <person name="Wei S."/>
            <person name="Zheng Y."/>
            <person name="Lin W."/>
            <person name="Duan Y."/>
            <person name="Cao H."/>
            <person name="Xiong S."/>
            <person name="Wang X."/>
            <person name="Wei L."/>
            <person name="Li C."/>
            <person name="Ma Q."/>
            <person name="Ju M."/>
            <person name="Zhao R."/>
            <person name="Li G."/>
            <person name="Mu C."/>
            <person name="Tian Q."/>
            <person name="Mei H."/>
            <person name="Zhang T."/>
            <person name="Gao T."/>
            <person name="Zhang H."/>
        </authorList>
    </citation>
    <scope>NUCLEOTIDE SEQUENCE</scope>
    <source>
        <strain evidence="1">KEN1</strain>
    </source>
</reference>
<sequence length="54" mass="6162">MDYKGPGSRIWIAWSPGDVVVVVLVVDCQYMHCRVTNRLEYTICLTIVIYGVND</sequence>
<gene>
    <name evidence="1" type="ORF">Slati_2489100</name>
</gene>
<comment type="caution">
    <text evidence="1">The sequence shown here is derived from an EMBL/GenBank/DDBJ whole genome shotgun (WGS) entry which is preliminary data.</text>
</comment>
<proteinExistence type="predicted"/>
<dbReference type="EMBL" id="JACGWN010000008">
    <property type="protein sequence ID" value="KAL0440061.1"/>
    <property type="molecule type" value="Genomic_DNA"/>
</dbReference>
<protein>
    <submittedName>
        <fullName evidence="1">Uncharacterized protein</fullName>
    </submittedName>
</protein>
<name>A0AAW2WFN3_9LAMI</name>
<accession>A0AAW2WFN3</accession>
<reference evidence="1" key="1">
    <citation type="submission" date="2020-06" db="EMBL/GenBank/DDBJ databases">
        <authorList>
            <person name="Li T."/>
            <person name="Hu X."/>
            <person name="Zhang T."/>
            <person name="Song X."/>
            <person name="Zhang H."/>
            <person name="Dai N."/>
            <person name="Sheng W."/>
            <person name="Hou X."/>
            <person name="Wei L."/>
        </authorList>
    </citation>
    <scope>NUCLEOTIDE SEQUENCE</scope>
    <source>
        <strain evidence="1">KEN1</strain>
        <tissue evidence="1">Leaf</tissue>
    </source>
</reference>